<dbReference type="GO" id="GO:0046872">
    <property type="term" value="F:metal ion binding"/>
    <property type="evidence" value="ECO:0007669"/>
    <property type="project" value="UniProtKB-UniRule"/>
</dbReference>
<name>J7RT11_HUIN7</name>
<evidence type="ECO:0000256" key="5">
    <source>
        <dbReference type="ARBA" id="ARBA00023211"/>
    </source>
</evidence>
<dbReference type="HOGENOM" id="CLU_030117_2_1_1"/>
<evidence type="ECO:0000313" key="10">
    <source>
        <dbReference type="Proteomes" id="UP000006310"/>
    </source>
</evidence>
<keyword evidence="4 7" id="KW-0378">Hydrolase</keyword>
<evidence type="ECO:0000256" key="3">
    <source>
        <dbReference type="ARBA" id="ARBA00022723"/>
    </source>
</evidence>
<evidence type="ECO:0000256" key="1">
    <source>
        <dbReference type="ARBA" id="ARBA00001326"/>
    </source>
</evidence>
<dbReference type="GO" id="GO:0006974">
    <property type="term" value="P:DNA damage response"/>
    <property type="evidence" value="ECO:0007669"/>
    <property type="project" value="TreeGrafter"/>
</dbReference>
<comment type="catalytic activity">
    <reaction evidence="6 7">
        <text>beta-D-fructose 6-phosphate = dihydroxyacetone + D-glyceraldehyde 3-phosphate</text>
        <dbReference type="Rhea" id="RHEA:28002"/>
        <dbReference type="ChEBI" id="CHEBI:16016"/>
        <dbReference type="ChEBI" id="CHEBI:57634"/>
        <dbReference type="ChEBI" id="CHEBI:59776"/>
    </reaction>
</comment>
<keyword evidence="5 7" id="KW-0464">Manganese</keyword>
<dbReference type="eggNOG" id="KOG3870">
    <property type="taxonomic scope" value="Eukaryota"/>
</dbReference>
<evidence type="ECO:0000256" key="6">
    <source>
        <dbReference type="ARBA" id="ARBA00048809"/>
    </source>
</evidence>
<reference evidence="9 10" key="1">
    <citation type="journal article" date="2011" name="Proc. Natl. Acad. Sci. U.S.A.">
        <title>Evolutionary erosion of yeast sex chromosomes by mating-type switching accidents.</title>
        <authorList>
            <person name="Gordon J.L."/>
            <person name="Armisen D."/>
            <person name="Proux-Wera E."/>
            <person name="Oheigeartaigh S.S."/>
            <person name="Byrne K.P."/>
            <person name="Wolfe K.H."/>
        </authorList>
    </citation>
    <scope>NUCLEOTIDE SEQUENCE [LARGE SCALE GENOMIC DNA]</scope>
    <source>
        <strain evidence="10">ATCC MYA-139 / BCRC 22969 / CBS 8797 / CCRC 22969 / KCTC 17520 / NBRC 10181 / NCYC 3082</strain>
    </source>
</reference>
<dbReference type="RefSeq" id="XP_022467317.1">
    <property type="nucleotide sequence ID" value="XM_022611086.1"/>
</dbReference>
<dbReference type="Pfam" id="PF01937">
    <property type="entry name" value="ARMT1-like_dom"/>
    <property type="match status" value="1"/>
</dbReference>
<dbReference type="GO" id="GO:0097023">
    <property type="term" value="F:fructose 6-phosphate aldolase activity"/>
    <property type="evidence" value="ECO:0007669"/>
    <property type="project" value="RHEA"/>
</dbReference>
<comment type="similarity">
    <text evidence="2 7">Belongs to the damage-control phosphatase family. Sugar phosphate phosphatase III subfamily.</text>
</comment>
<dbReference type="Gene3D" id="3.40.50.10880">
    <property type="entry name" value="Uncharacterised protein PF01937, DUF89, domain 3"/>
    <property type="match status" value="1"/>
</dbReference>
<dbReference type="STRING" id="1071383.J7RT11"/>
<keyword evidence="10" id="KW-1185">Reference proteome</keyword>
<evidence type="ECO:0000256" key="7">
    <source>
        <dbReference type="RuleBase" id="RU367030"/>
    </source>
</evidence>
<evidence type="ECO:0000313" key="9">
    <source>
        <dbReference type="EMBL" id="CCK73073.1"/>
    </source>
</evidence>
<dbReference type="InterPro" id="IPR036075">
    <property type="entry name" value="ARMT-1-like_metal-bd_sf"/>
</dbReference>
<comment type="domain">
    <text evidence="7">Subfamily III proteins have a conserved RTxK motif about 40-50 residues from the C-terminus; the threonine may be replaced by serine or cysteine.</text>
</comment>
<gene>
    <name evidence="9" type="primary">KNAG0M02200</name>
    <name evidence="9" type="ordered locus">KNAG_0M02200</name>
</gene>
<protein>
    <recommendedName>
        <fullName evidence="7">Sugar phosphate phosphatase</fullName>
        <ecNumber evidence="7">3.1.3.-</ecNumber>
    </recommendedName>
</protein>
<evidence type="ECO:0000256" key="4">
    <source>
        <dbReference type="ARBA" id="ARBA00022801"/>
    </source>
</evidence>
<evidence type="ECO:0000256" key="2">
    <source>
        <dbReference type="ARBA" id="ARBA00009519"/>
    </source>
</evidence>
<evidence type="ECO:0000259" key="8">
    <source>
        <dbReference type="Pfam" id="PF01937"/>
    </source>
</evidence>
<keyword evidence="3 7" id="KW-0479">Metal-binding</keyword>
<proteinExistence type="inferred from homology"/>
<accession>J7RT11</accession>
<dbReference type="Gene3D" id="1.20.930.60">
    <property type="match status" value="1"/>
</dbReference>
<dbReference type="PANTHER" id="PTHR12260">
    <property type="entry name" value="DAMAGE-CONTROL PHOSPHATASE ARMT1"/>
    <property type="match status" value="1"/>
</dbReference>
<organism evidence="9 10">
    <name type="scientific">Huiozyma naganishii (strain ATCC MYA-139 / BCRC 22969 / CBS 8797 / KCTC 17520 / NBRC 10181 / NCYC 3082 / Yp74L-3)</name>
    <name type="common">Yeast</name>
    <name type="synonym">Kazachstania naganishii</name>
    <dbReference type="NCBI Taxonomy" id="1071383"/>
    <lineage>
        <taxon>Eukaryota</taxon>
        <taxon>Fungi</taxon>
        <taxon>Dikarya</taxon>
        <taxon>Ascomycota</taxon>
        <taxon>Saccharomycotina</taxon>
        <taxon>Saccharomycetes</taxon>
        <taxon>Saccharomycetales</taxon>
        <taxon>Saccharomycetaceae</taxon>
        <taxon>Huiozyma</taxon>
    </lineage>
</organism>
<dbReference type="InterPro" id="IPR002791">
    <property type="entry name" value="ARMT1-like_metal-bd"/>
</dbReference>
<dbReference type="EC" id="3.1.3.-" evidence="7"/>
<comment type="cofactor">
    <cofactor evidence="7">
        <name>Mn(2+)</name>
        <dbReference type="ChEBI" id="CHEBI:29035"/>
    </cofactor>
    <cofactor evidence="7">
        <name>Ni(2+)</name>
        <dbReference type="ChEBI" id="CHEBI:49786"/>
    </cofactor>
</comment>
<sequence>MAELQNGEPPRRFMLDDENTFGQFTGTERWPIIVQNAVDDVEAAVASAAGPLAREQAGVIHRQLLSLKQEIMAKGPLRPFSQEEVQKADIPGSLNEYLERDPKHAGFSWGHSEWLYTEIYLYWRIHVLFALQSEWSHFDVFNKLKQSTFKASQHGVVELAHRYANLKPQLMQLAAQGADRSTLQVLFKEFVEISLWGNATDLSLLTNATLEDIKSIQGAKARQASEAKILVNDTDRALDQLLQESSGDQQVDFVLDNSGFELYADLMLAAFLLHTGLASKCVFHAKAIPYMVSDVMVKDLDVLIADLRDRQFFPCDSQEDAAAMDLFAADIDAFRNSNALTIESHPFWTTDLDYWHIDPVQGQHGGAEVHSTLAQSALVIFKGDLNYRKLTGDRTWPRTTPWGVAIGPLAHNGVTLLSLRTCKADVQVGLEPGVDERLSQLWERDHPGKGSWWSSSGKWAVICYSSGE</sequence>
<dbReference type="InterPro" id="IPR039763">
    <property type="entry name" value="ARMT1"/>
</dbReference>
<dbReference type="AlphaFoldDB" id="J7RT11"/>
<dbReference type="GO" id="GO:0005634">
    <property type="term" value="C:nucleus"/>
    <property type="evidence" value="ECO:0007669"/>
    <property type="project" value="TreeGrafter"/>
</dbReference>
<dbReference type="OMA" id="INMWSNC"/>
<dbReference type="EMBL" id="HE978326">
    <property type="protein sequence ID" value="CCK73073.1"/>
    <property type="molecule type" value="Genomic_DNA"/>
</dbReference>
<dbReference type="GO" id="GO:0103026">
    <property type="term" value="F:fructose-1-phosphatase activity"/>
    <property type="evidence" value="ECO:0007669"/>
    <property type="project" value="RHEA"/>
</dbReference>
<feature type="domain" description="Damage-control phosphatase ARMT1-like metal-binding" evidence="8">
    <location>
        <begin position="27"/>
        <end position="437"/>
    </location>
</feature>
<dbReference type="KEGG" id="kng:KNAG_0M02200"/>
<dbReference type="OrthoDB" id="541375at2759"/>
<dbReference type="PANTHER" id="PTHR12260:SF6">
    <property type="entry name" value="DAMAGE-CONTROL PHOSPHATASE ARMT1"/>
    <property type="match status" value="1"/>
</dbReference>
<comment type="catalytic activity">
    <reaction evidence="1 7">
        <text>beta-D-fructose 1-phosphate + H2O = D-fructose + phosphate</text>
        <dbReference type="Rhea" id="RHEA:35603"/>
        <dbReference type="ChEBI" id="CHEBI:15377"/>
        <dbReference type="ChEBI" id="CHEBI:37721"/>
        <dbReference type="ChEBI" id="CHEBI:43474"/>
        <dbReference type="ChEBI" id="CHEBI:138881"/>
    </reaction>
</comment>
<dbReference type="GeneID" id="34528853"/>
<comment type="function">
    <text evidence="7">Metal-dependent phosphatase that shows phosphatase activity against several substrates, including fructose-1-phosphate and fructose-6-phosphate. Its preference for fructose-1-phosphate, a strong glycating agent that causes DNA damage rather than a canonical yeast metabolite, suggests a damage-control function in hexose phosphate metabolism.</text>
</comment>
<reference evidence="10" key="2">
    <citation type="submission" date="2012-08" db="EMBL/GenBank/DDBJ databases">
        <title>Genome sequence of Kazachstania naganishii.</title>
        <authorList>
            <person name="Gordon J.L."/>
            <person name="Armisen D."/>
            <person name="Proux-Wera E."/>
            <person name="OhEigeartaigh S.S."/>
            <person name="Byrne K.P."/>
            <person name="Wolfe K.H."/>
        </authorList>
    </citation>
    <scope>NUCLEOTIDE SEQUENCE [LARGE SCALE GENOMIC DNA]</scope>
    <source>
        <strain evidence="10">ATCC MYA-139 / BCRC 22969 / CBS 8797 / CCRC 22969 / KCTC 17520 / NBRC 10181 / NCYC 3082</strain>
    </source>
</reference>
<dbReference type="Proteomes" id="UP000006310">
    <property type="component" value="Chromosome 13"/>
</dbReference>
<dbReference type="SUPFAM" id="SSF111321">
    <property type="entry name" value="AF1104-like"/>
    <property type="match status" value="1"/>
</dbReference>